<comment type="caution">
    <text evidence="1">The sequence shown here is derived from an EMBL/GenBank/DDBJ whole genome shotgun (WGS) entry which is preliminary data.</text>
</comment>
<protein>
    <submittedName>
        <fullName evidence="1">Uncharacterized protein</fullName>
    </submittedName>
</protein>
<reference evidence="1" key="1">
    <citation type="journal article" date="2022" name="bioRxiv">
        <title>Sequencing and chromosome-scale assembly of the giantPleurodeles waltlgenome.</title>
        <authorList>
            <person name="Brown T."/>
            <person name="Elewa A."/>
            <person name="Iarovenko S."/>
            <person name="Subramanian E."/>
            <person name="Araus A.J."/>
            <person name="Petzold A."/>
            <person name="Susuki M."/>
            <person name="Suzuki K.-i.T."/>
            <person name="Hayashi T."/>
            <person name="Toyoda A."/>
            <person name="Oliveira C."/>
            <person name="Osipova E."/>
            <person name="Leigh N.D."/>
            <person name="Simon A."/>
            <person name="Yun M.H."/>
        </authorList>
    </citation>
    <scope>NUCLEOTIDE SEQUENCE</scope>
    <source>
        <strain evidence="1">20211129_DDA</strain>
        <tissue evidence="1">Liver</tissue>
    </source>
</reference>
<evidence type="ECO:0000313" key="2">
    <source>
        <dbReference type="Proteomes" id="UP001066276"/>
    </source>
</evidence>
<dbReference type="EMBL" id="JANPWB010000002">
    <property type="protein sequence ID" value="KAJ1210300.1"/>
    <property type="molecule type" value="Genomic_DNA"/>
</dbReference>
<dbReference type="Proteomes" id="UP001066276">
    <property type="component" value="Chromosome 1_2"/>
</dbReference>
<keyword evidence="2" id="KW-1185">Reference proteome</keyword>
<proteinExistence type="predicted"/>
<gene>
    <name evidence="1" type="ORF">NDU88_005666</name>
</gene>
<dbReference type="AlphaFoldDB" id="A0AAV7WDC9"/>
<evidence type="ECO:0000313" key="1">
    <source>
        <dbReference type="EMBL" id="KAJ1210300.1"/>
    </source>
</evidence>
<organism evidence="1 2">
    <name type="scientific">Pleurodeles waltl</name>
    <name type="common">Iberian ribbed newt</name>
    <dbReference type="NCBI Taxonomy" id="8319"/>
    <lineage>
        <taxon>Eukaryota</taxon>
        <taxon>Metazoa</taxon>
        <taxon>Chordata</taxon>
        <taxon>Craniata</taxon>
        <taxon>Vertebrata</taxon>
        <taxon>Euteleostomi</taxon>
        <taxon>Amphibia</taxon>
        <taxon>Batrachia</taxon>
        <taxon>Caudata</taxon>
        <taxon>Salamandroidea</taxon>
        <taxon>Salamandridae</taxon>
        <taxon>Pleurodelinae</taxon>
        <taxon>Pleurodeles</taxon>
    </lineage>
</organism>
<accession>A0AAV7WDC9</accession>
<name>A0AAV7WDC9_PLEWA</name>
<sequence>MSRDGASLLPSAHARSMEDSLHNLQSYPPQYHQLHSYYGFEFRCNTSLTELEYLRLAPVSHLSNTLTTLAARV</sequence>